<evidence type="ECO:0000313" key="5">
    <source>
        <dbReference type="Proteomes" id="UP001320420"/>
    </source>
</evidence>
<organism evidence="4 5">
    <name type="scientific">Diatrype stigma</name>
    <dbReference type="NCBI Taxonomy" id="117547"/>
    <lineage>
        <taxon>Eukaryota</taxon>
        <taxon>Fungi</taxon>
        <taxon>Dikarya</taxon>
        <taxon>Ascomycota</taxon>
        <taxon>Pezizomycotina</taxon>
        <taxon>Sordariomycetes</taxon>
        <taxon>Xylariomycetidae</taxon>
        <taxon>Xylariales</taxon>
        <taxon>Diatrypaceae</taxon>
        <taxon>Diatrype</taxon>
    </lineage>
</organism>
<dbReference type="InterPro" id="IPR016053">
    <property type="entry name" value="Haem_Oase-like"/>
</dbReference>
<sequence>MPSRIEETDRPLSQLINTATRSVHMQLNQLVVSRLTIALPPHAQDASNYVSGLLHITPIYIVFESLWHNILNPAPDVDDSNTDDTGVAQPDSTDIEILPDLMHLAHTPTIDQRMRSVLSDLRLPGLIRSQELQKDIISLTGWSSLTVVEHLNDSAELPVLGEFLYHIKHAVEERPHVLLAYAWVLYMALFSGGRIIRATLEKVDSGFWIPASAAAATSHHHLLLRQHRPTSSMGNNPGSSSTATAATATGPLHFFSFAATEEDKNDDGNGKGNGGEDLKTAFKQRLAGSESRLTTKERDEIVREARSIFAYMVRLVEELDDICDTDPLAGRMLSLRSRDSVVVEKERRAALAVLAKRVAAEEGQESGSDA</sequence>
<name>A0AAN9UF21_9PEZI</name>
<dbReference type="Gene3D" id="1.20.910.10">
    <property type="entry name" value="Heme oxygenase-like"/>
    <property type="match status" value="1"/>
</dbReference>
<dbReference type="EMBL" id="JAKJXP020000110">
    <property type="protein sequence ID" value="KAK7745225.1"/>
    <property type="molecule type" value="Genomic_DNA"/>
</dbReference>
<dbReference type="CDD" id="cd19165">
    <property type="entry name" value="HemeO"/>
    <property type="match status" value="1"/>
</dbReference>
<dbReference type="PANTHER" id="PTHR10720">
    <property type="entry name" value="HEME OXYGENASE"/>
    <property type="match status" value="1"/>
</dbReference>
<keyword evidence="3" id="KW-0408">Iron</keyword>
<evidence type="ECO:0000313" key="4">
    <source>
        <dbReference type="EMBL" id="KAK7745225.1"/>
    </source>
</evidence>
<dbReference type="SUPFAM" id="SSF48613">
    <property type="entry name" value="Heme oxygenase-like"/>
    <property type="match status" value="1"/>
</dbReference>
<reference evidence="4 5" key="1">
    <citation type="submission" date="2024-02" db="EMBL/GenBank/DDBJ databases">
        <title>De novo assembly and annotation of 12 fungi associated with fruit tree decline syndrome in Ontario, Canada.</title>
        <authorList>
            <person name="Sulman M."/>
            <person name="Ellouze W."/>
            <person name="Ilyukhin E."/>
        </authorList>
    </citation>
    <scope>NUCLEOTIDE SEQUENCE [LARGE SCALE GENOMIC DNA]</scope>
    <source>
        <strain evidence="4 5">M11/M66-122</strain>
    </source>
</reference>
<dbReference type="InterPro" id="IPR016084">
    <property type="entry name" value="Haem_Oase-like_multi-hlx"/>
</dbReference>
<keyword evidence="5" id="KW-1185">Reference proteome</keyword>
<dbReference type="InterPro" id="IPR002051">
    <property type="entry name" value="Haem_Oase"/>
</dbReference>
<protein>
    <submittedName>
        <fullName evidence="4">Uncharacterized protein</fullName>
    </submittedName>
</protein>
<comment type="caution">
    <text evidence="4">The sequence shown here is derived from an EMBL/GenBank/DDBJ whole genome shotgun (WGS) entry which is preliminary data.</text>
</comment>
<dbReference type="GO" id="GO:0004392">
    <property type="term" value="F:heme oxygenase (decyclizing) activity"/>
    <property type="evidence" value="ECO:0007669"/>
    <property type="project" value="InterPro"/>
</dbReference>
<keyword evidence="1" id="KW-0349">Heme</keyword>
<gene>
    <name evidence="4" type="ORF">SLS62_009854</name>
</gene>
<dbReference type="PANTHER" id="PTHR10720:SF0">
    <property type="entry name" value="HEME OXYGENASE"/>
    <property type="match status" value="1"/>
</dbReference>
<dbReference type="Proteomes" id="UP001320420">
    <property type="component" value="Unassembled WGS sequence"/>
</dbReference>
<evidence type="ECO:0000256" key="1">
    <source>
        <dbReference type="ARBA" id="ARBA00022617"/>
    </source>
</evidence>
<dbReference type="Pfam" id="PF01126">
    <property type="entry name" value="Heme_oxygenase"/>
    <property type="match status" value="1"/>
</dbReference>
<dbReference type="GO" id="GO:0006788">
    <property type="term" value="P:heme oxidation"/>
    <property type="evidence" value="ECO:0007669"/>
    <property type="project" value="InterPro"/>
</dbReference>
<dbReference type="AlphaFoldDB" id="A0AAN9UF21"/>
<dbReference type="GO" id="GO:0046872">
    <property type="term" value="F:metal ion binding"/>
    <property type="evidence" value="ECO:0007669"/>
    <property type="project" value="UniProtKB-KW"/>
</dbReference>
<proteinExistence type="predicted"/>
<evidence type="ECO:0000256" key="2">
    <source>
        <dbReference type="ARBA" id="ARBA00022723"/>
    </source>
</evidence>
<evidence type="ECO:0000256" key="3">
    <source>
        <dbReference type="ARBA" id="ARBA00023004"/>
    </source>
</evidence>
<keyword evidence="2" id="KW-0479">Metal-binding</keyword>
<accession>A0AAN9UF21</accession>